<feature type="compositionally biased region" description="Low complexity" evidence="1">
    <location>
        <begin position="80"/>
        <end position="147"/>
    </location>
</feature>
<dbReference type="EMBL" id="JBHEZY010000001">
    <property type="protein sequence ID" value="MFC1429926.1"/>
    <property type="molecule type" value="Genomic_DNA"/>
</dbReference>
<reference evidence="2 3" key="1">
    <citation type="submission" date="2024-09" db="EMBL/GenBank/DDBJ databases">
        <authorList>
            <person name="Lee S.D."/>
        </authorList>
    </citation>
    <scope>NUCLEOTIDE SEQUENCE [LARGE SCALE GENOMIC DNA]</scope>
    <source>
        <strain evidence="2 3">N1-3</strain>
    </source>
</reference>
<protein>
    <submittedName>
        <fullName evidence="2">Uncharacterized protein</fullName>
    </submittedName>
</protein>
<organism evidence="2 3">
    <name type="scientific">Streptacidiphilus alkalitolerans</name>
    <dbReference type="NCBI Taxonomy" id="3342712"/>
    <lineage>
        <taxon>Bacteria</taxon>
        <taxon>Bacillati</taxon>
        <taxon>Actinomycetota</taxon>
        <taxon>Actinomycetes</taxon>
        <taxon>Kitasatosporales</taxon>
        <taxon>Streptomycetaceae</taxon>
        <taxon>Streptacidiphilus</taxon>
    </lineage>
</organism>
<comment type="caution">
    <text evidence="2">The sequence shown here is derived from an EMBL/GenBank/DDBJ whole genome shotgun (WGS) entry which is preliminary data.</text>
</comment>
<evidence type="ECO:0000256" key="1">
    <source>
        <dbReference type="SAM" id="MobiDB-lite"/>
    </source>
</evidence>
<sequence length="410" mass="41215">MASDPERPRSAGRHAAPRITVRGRMQLPVGRALALTAVPTALIMGSLAPKFAFAADAAKAAPVSSTVQEVVKGSNGADCTTPSAAPTSAAKSSTAKAPAAKKSTTAKSSTMAKSSTGKTATTPEQHTVPTATPTPSATATPTHRAAPPADPIKTILDGLGGLLVPKATQPAATAAPKAAASTRAAAAPTATPTATATPTPDRTVKATATPSAPSASSSKSATPSSSASAKAQANRVCDVSKLAAPMDAAAPTGGMPAVPWTLKTSRLALGNTQFWGVKTVDTAAGPVRVLKFTSQTVQIDNLDMSANQNGQLLHVQGGPNTTSTMTGGTVTMYVTSLSGTLSKAEGIPLAELGIKLTLTPDTLPEWLYNLIGSVPIPLNLELNDATAIQAGQFGGNLTIPGMHLYYTALS</sequence>
<dbReference type="RefSeq" id="WP_380548917.1">
    <property type="nucleotide sequence ID" value="NZ_JBHEZY010000001.1"/>
</dbReference>
<evidence type="ECO:0000313" key="2">
    <source>
        <dbReference type="EMBL" id="MFC1429926.1"/>
    </source>
</evidence>
<name>A0ABV6WVG2_9ACTN</name>
<gene>
    <name evidence="2" type="ORF">ACEZDB_04545</name>
</gene>
<dbReference type="Proteomes" id="UP001592530">
    <property type="component" value="Unassembled WGS sequence"/>
</dbReference>
<proteinExistence type="predicted"/>
<evidence type="ECO:0000313" key="3">
    <source>
        <dbReference type="Proteomes" id="UP001592530"/>
    </source>
</evidence>
<feature type="region of interest" description="Disordered" evidence="1">
    <location>
        <begin position="174"/>
        <end position="229"/>
    </location>
</feature>
<accession>A0ABV6WVG2</accession>
<feature type="region of interest" description="Disordered" evidence="1">
    <location>
        <begin position="73"/>
        <end position="153"/>
    </location>
</feature>